<dbReference type="Proteomes" id="UP000887116">
    <property type="component" value="Unassembled WGS sequence"/>
</dbReference>
<evidence type="ECO:0000313" key="1">
    <source>
        <dbReference type="EMBL" id="GFR06922.1"/>
    </source>
</evidence>
<dbReference type="EMBL" id="BMAO01006209">
    <property type="protein sequence ID" value="GFR06922.1"/>
    <property type="molecule type" value="Genomic_DNA"/>
</dbReference>
<name>A0A8X6LFX4_TRICU</name>
<reference evidence="1" key="1">
    <citation type="submission" date="2020-07" db="EMBL/GenBank/DDBJ databases">
        <title>Multicomponent nature underlies the extraordinary mechanical properties of spider dragline silk.</title>
        <authorList>
            <person name="Kono N."/>
            <person name="Nakamura H."/>
            <person name="Mori M."/>
            <person name="Yoshida Y."/>
            <person name="Ohtoshi R."/>
            <person name="Malay A.D."/>
            <person name="Moran D.A.P."/>
            <person name="Tomita M."/>
            <person name="Numata K."/>
            <person name="Arakawa K."/>
        </authorList>
    </citation>
    <scope>NUCLEOTIDE SEQUENCE</scope>
</reference>
<gene>
    <name evidence="1" type="ORF">TNCT_115141</name>
</gene>
<dbReference type="AlphaFoldDB" id="A0A8X6LFX4"/>
<keyword evidence="2" id="KW-1185">Reference proteome</keyword>
<sequence>MIFPKSEISPESLSLCPKFSVDRTNSSALVKELYLGNGGGGDLRRVNIATVVVKGEGSFHEFLPVLTSEASGLQIKNTVVKQLSLESFPTKLSQPNGRLCQSEIYSQMPLRGEQCILWGNHLPWLQNV</sequence>
<evidence type="ECO:0000313" key="2">
    <source>
        <dbReference type="Proteomes" id="UP000887116"/>
    </source>
</evidence>
<protein>
    <submittedName>
        <fullName evidence="1">Uncharacterized protein</fullName>
    </submittedName>
</protein>
<comment type="caution">
    <text evidence="1">The sequence shown here is derived from an EMBL/GenBank/DDBJ whole genome shotgun (WGS) entry which is preliminary data.</text>
</comment>
<proteinExistence type="predicted"/>
<organism evidence="1 2">
    <name type="scientific">Trichonephila clavata</name>
    <name type="common">Joro spider</name>
    <name type="synonym">Nephila clavata</name>
    <dbReference type="NCBI Taxonomy" id="2740835"/>
    <lineage>
        <taxon>Eukaryota</taxon>
        <taxon>Metazoa</taxon>
        <taxon>Ecdysozoa</taxon>
        <taxon>Arthropoda</taxon>
        <taxon>Chelicerata</taxon>
        <taxon>Arachnida</taxon>
        <taxon>Araneae</taxon>
        <taxon>Araneomorphae</taxon>
        <taxon>Entelegynae</taxon>
        <taxon>Araneoidea</taxon>
        <taxon>Nephilidae</taxon>
        <taxon>Trichonephila</taxon>
    </lineage>
</organism>
<accession>A0A8X6LFX4</accession>